<dbReference type="Gramene" id="OIS97261">
    <property type="protein sequence ID" value="OIS97261"/>
    <property type="gene ID" value="A4A49_30830"/>
</dbReference>
<gene>
    <name evidence="1" type="ORF">A4A49_30830</name>
</gene>
<name>A0A1J6HWR4_NICAT</name>
<proteinExistence type="predicted"/>
<evidence type="ECO:0000313" key="2">
    <source>
        <dbReference type="Proteomes" id="UP000187609"/>
    </source>
</evidence>
<evidence type="ECO:0000313" key="1">
    <source>
        <dbReference type="EMBL" id="OIS97261.1"/>
    </source>
</evidence>
<dbReference type="Proteomes" id="UP000187609">
    <property type="component" value="Unassembled WGS sequence"/>
</dbReference>
<dbReference type="AlphaFoldDB" id="A0A1J6HWR4"/>
<accession>A0A1J6HWR4</accession>
<keyword evidence="2" id="KW-1185">Reference proteome</keyword>
<organism evidence="1 2">
    <name type="scientific">Nicotiana attenuata</name>
    <name type="common">Coyote tobacco</name>
    <dbReference type="NCBI Taxonomy" id="49451"/>
    <lineage>
        <taxon>Eukaryota</taxon>
        <taxon>Viridiplantae</taxon>
        <taxon>Streptophyta</taxon>
        <taxon>Embryophyta</taxon>
        <taxon>Tracheophyta</taxon>
        <taxon>Spermatophyta</taxon>
        <taxon>Magnoliopsida</taxon>
        <taxon>eudicotyledons</taxon>
        <taxon>Gunneridae</taxon>
        <taxon>Pentapetalae</taxon>
        <taxon>asterids</taxon>
        <taxon>lamiids</taxon>
        <taxon>Solanales</taxon>
        <taxon>Solanaceae</taxon>
        <taxon>Nicotianoideae</taxon>
        <taxon>Nicotianeae</taxon>
        <taxon>Nicotiana</taxon>
    </lineage>
</organism>
<reference evidence="1" key="1">
    <citation type="submission" date="2016-11" db="EMBL/GenBank/DDBJ databases">
        <title>The genome of Nicotiana attenuata.</title>
        <authorList>
            <person name="Xu S."/>
            <person name="Brockmoeller T."/>
            <person name="Gaquerel E."/>
            <person name="Navarro A."/>
            <person name="Kuhl H."/>
            <person name="Gase K."/>
            <person name="Ling Z."/>
            <person name="Zhou W."/>
            <person name="Kreitzer C."/>
            <person name="Stanke M."/>
            <person name="Tang H."/>
            <person name="Lyons E."/>
            <person name="Pandey P."/>
            <person name="Pandey S.P."/>
            <person name="Timmermann B."/>
            <person name="Baldwin I.T."/>
        </authorList>
    </citation>
    <scope>NUCLEOTIDE SEQUENCE [LARGE SCALE GENOMIC DNA]</scope>
    <source>
        <strain evidence="1">UT</strain>
    </source>
</reference>
<protein>
    <submittedName>
        <fullName evidence="1">Uncharacterized protein</fullName>
    </submittedName>
</protein>
<sequence length="113" mass="12802">YFFSLCQNKISSVSNNKACYGSMHKFLASINGNMKGLILVLETEENEWGKESNTLCATKVSVDFGFADLKKMLVHQLQMQMQMVGFISSYFMGSKFQLFLLEMDFSKCCSICS</sequence>
<comment type="caution">
    <text evidence="1">The sequence shown here is derived from an EMBL/GenBank/DDBJ whole genome shotgun (WGS) entry which is preliminary data.</text>
</comment>
<feature type="non-terminal residue" evidence="1">
    <location>
        <position position="1"/>
    </location>
</feature>
<dbReference type="EMBL" id="MJEQ01037193">
    <property type="protein sequence ID" value="OIS97261.1"/>
    <property type="molecule type" value="Genomic_DNA"/>
</dbReference>